<organism evidence="1 2">
    <name type="scientific">Ochrobactrum teleogrylli</name>
    <dbReference type="NCBI Taxonomy" id="2479765"/>
    <lineage>
        <taxon>Bacteria</taxon>
        <taxon>Pseudomonadati</taxon>
        <taxon>Pseudomonadota</taxon>
        <taxon>Alphaproteobacteria</taxon>
        <taxon>Hyphomicrobiales</taxon>
        <taxon>Brucellaceae</taxon>
        <taxon>Brucella/Ochrobactrum group</taxon>
        <taxon>Ochrobactrum</taxon>
    </lineage>
</organism>
<reference evidence="1 2" key="1">
    <citation type="submission" date="2019-06" db="EMBL/GenBank/DDBJ databases">
        <title>Ochrobactrum cricket sp.nov., isolated from the insect Teleogryllus occipitalis living in deserted cropland.</title>
        <authorList>
            <person name="Hu M."/>
        </authorList>
    </citation>
    <scope>NUCLEOTIDE SEQUENCE [LARGE SCALE GENOMIC DNA]</scope>
    <source>
        <strain evidence="1 2">LCB8</strain>
    </source>
</reference>
<keyword evidence="2" id="KW-1185">Reference proteome</keyword>
<gene>
    <name evidence="1" type="ORF">FIC94_15255</name>
</gene>
<proteinExistence type="predicted"/>
<name>A0ABY2Y4X9_9HYPH</name>
<sequence>MANFQWDPAGDNVFDDSYGGSVELYPGENFSLDLLPTGSLLVDSSGELHLQDVTYSSAGINVLKWRTKSTIRIVRGTLQIGVLSDGEHHNNILHFDSELIEDNWFIENNGLVRIFVDHFVADGKNRFLIGKGKSTFIVRPEISAKFDGLLFQLIEKSFLLVDFRNGFSEESDSLFEGNVNISVINDAKYEIHANNIIFKGNNSEFTRFYIGPSPRNTEIYTDNNVCDAAVVINAINVFPINFADDVPPAVKFIFRTKDNEGNPIRNTGKLVMTGIGMGMAAFFKKGGYVYLDDEKISDVGTDSRFNYILLQGTLTLKLK</sequence>
<evidence type="ECO:0000313" key="1">
    <source>
        <dbReference type="EMBL" id="TNV13955.1"/>
    </source>
</evidence>
<accession>A0ABY2Y4X9</accession>
<dbReference type="EMBL" id="VEWL01000009">
    <property type="protein sequence ID" value="TNV13955.1"/>
    <property type="molecule type" value="Genomic_DNA"/>
</dbReference>
<protein>
    <submittedName>
        <fullName evidence="1">Uncharacterized protein</fullName>
    </submittedName>
</protein>
<dbReference type="Proteomes" id="UP000312784">
    <property type="component" value="Unassembled WGS sequence"/>
</dbReference>
<comment type="caution">
    <text evidence="1">The sequence shown here is derived from an EMBL/GenBank/DDBJ whole genome shotgun (WGS) entry which is preliminary data.</text>
</comment>
<dbReference type="RefSeq" id="WP_140025453.1">
    <property type="nucleotide sequence ID" value="NZ_JBHUFG010000050.1"/>
</dbReference>
<evidence type="ECO:0000313" key="2">
    <source>
        <dbReference type="Proteomes" id="UP000312784"/>
    </source>
</evidence>